<dbReference type="EMBL" id="QPFP01000012">
    <property type="protein sequence ID" value="TEB33619.1"/>
    <property type="molecule type" value="Genomic_DNA"/>
</dbReference>
<dbReference type="Proteomes" id="UP000298030">
    <property type="component" value="Unassembled WGS sequence"/>
</dbReference>
<reference evidence="2 3" key="1">
    <citation type="journal article" date="2019" name="Nat. Ecol. Evol.">
        <title>Megaphylogeny resolves global patterns of mushroom evolution.</title>
        <authorList>
            <person name="Varga T."/>
            <person name="Krizsan K."/>
            <person name="Foldi C."/>
            <person name="Dima B."/>
            <person name="Sanchez-Garcia M."/>
            <person name="Sanchez-Ramirez S."/>
            <person name="Szollosi G.J."/>
            <person name="Szarkandi J.G."/>
            <person name="Papp V."/>
            <person name="Albert L."/>
            <person name="Andreopoulos W."/>
            <person name="Angelini C."/>
            <person name="Antonin V."/>
            <person name="Barry K.W."/>
            <person name="Bougher N.L."/>
            <person name="Buchanan P."/>
            <person name="Buyck B."/>
            <person name="Bense V."/>
            <person name="Catcheside P."/>
            <person name="Chovatia M."/>
            <person name="Cooper J."/>
            <person name="Damon W."/>
            <person name="Desjardin D."/>
            <person name="Finy P."/>
            <person name="Geml J."/>
            <person name="Haridas S."/>
            <person name="Hughes K."/>
            <person name="Justo A."/>
            <person name="Karasinski D."/>
            <person name="Kautmanova I."/>
            <person name="Kiss B."/>
            <person name="Kocsube S."/>
            <person name="Kotiranta H."/>
            <person name="LaButti K.M."/>
            <person name="Lechner B.E."/>
            <person name="Liimatainen K."/>
            <person name="Lipzen A."/>
            <person name="Lukacs Z."/>
            <person name="Mihaltcheva S."/>
            <person name="Morgado L.N."/>
            <person name="Niskanen T."/>
            <person name="Noordeloos M.E."/>
            <person name="Ohm R.A."/>
            <person name="Ortiz-Santana B."/>
            <person name="Ovrebo C."/>
            <person name="Racz N."/>
            <person name="Riley R."/>
            <person name="Savchenko A."/>
            <person name="Shiryaev A."/>
            <person name="Soop K."/>
            <person name="Spirin V."/>
            <person name="Szebenyi C."/>
            <person name="Tomsovsky M."/>
            <person name="Tulloss R.E."/>
            <person name="Uehling J."/>
            <person name="Grigoriev I.V."/>
            <person name="Vagvolgyi C."/>
            <person name="Papp T."/>
            <person name="Martin F.M."/>
            <person name="Miettinen O."/>
            <person name="Hibbett D.S."/>
            <person name="Nagy L.G."/>
        </authorList>
    </citation>
    <scope>NUCLEOTIDE SEQUENCE [LARGE SCALE GENOMIC DNA]</scope>
    <source>
        <strain evidence="2 3">FP101781</strain>
    </source>
</reference>
<gene>
    <name evidence="2" type="ORF">FA13DRAFT_1812737</name>
</gene>
<comment type="caution">
    <text evidence="2">The sequence shown here is derived from an EMBL/GenBank/DDBJ whole genome shotgun (WGS) entry which is preliminary data.</text>
</comment>
<dbReference type="AlphaFoldDB" id="A0A4Y7TJE2"/>
<name>A0A4Y7TJE2_COPMI</name>
<feature type="region of interest" description="Disordered" evidence="1">
    <location>
        <begin position="17"/>
        <end position="47"/>
    </location>
</feature>
<evidence type="ECO:0000313" key="2">
    <source>
        <dbReference type="EMBL" id="TEB33619.1"/>
    </source>
</evidence>
<protein>
    <submittedName>
        <fullName evidence="2">Uncharacterized protein</fullName>
    </submittedName>
</protein>
<feature type="non-terminal residue" evidence="2">
    <location>
        <position position="1"/>
    </location>
</feature>
<evidence type="ECO:0000313" key="3">
    <source>
        <dbReference type="Proteomes" id="UP000298030"/>
    </source>
</evidence>
<keyword evidence="3" id="KW-1185">Reference proteome</keyword>
<sequence>DGPTFVTFRPVTSQTGIIDEGDVHLREGTGTRNKELGSPHGTEWGSDFEPLGSRGIACVAFGVGARKQEFLWRAWGAGRG</sequence>
<proteinExistence type="predicted"/>
<feature type="compositionally biased region" description="Basic and acidic residues" evidence="1">
    <location>
        <begin position="21"/>
        <end position="37"/>
    </location>
</feature>
<accession>A0A4Y7TJE2</accession>
<evidence type="ECO:0000256" key="1">
    <source>
        <dbReference type="SAM" id="MobiDB-lite"/>
    </source>
</evidence>
<organism evidence="2 3">
    <name type="scientific">Coprinellus micaceus</name>
    <name type="common">Glistening ink-cap mushroom</name>
    <name type="synonym">Coprinus micaceus</name>
    <dbReference type="NCBI Taxonomy" id="71717"/>
    <lineage>
        <taxon>Eukaryota</taxon>
        <taxon>Fungi</taxon>
        <taxon>Dikarya</taxon>
        <taxon>Basidiomycota</taxon>
        <taxon>Agaricomycotina</taxon>
        <taxon>Agaricomycetes</taxon>
        <taxon>Agaricomycetidae</taxon>
        <taxon>Agaricales</taxon>
        <taxon>Agaricineae</taxon>
        <taxon>Psathyrellaceae</taxon>
        <taxon>Coprinellus</taxon>
    </lineage>
</organism>